<name>A0ABV9Q7Y4_9BACL</name>
<organism evidence="1 2">
    <name type="scientific">Effusibacillus consociatus</name>
    <dbReference type="NCBI Taxonomy" id="1117041"/>
    <lineage>
        <taxon>Bacteria</taxon>
        <taxon>Bacillati</taxon>
        <taxon>Bacillota</taxon>
        <taxon>Bacilli</taxon>
        <taxon>Bacillales</taxon>
        <taxon>Alicyclobacillaceae</taxon>
        <taxon>Effusibacillus</taxon>
    </lineage>
</organism>
<sequence>MLSLSRNGYTADDVKKALHAANRQLAFKYELLDNTNKHKAWLTNVMPGSKVAYNVFNEIKRTATFQIRDDGSINFLSDRIKPWVLLRMSGGWAEFPKGVFLLSTPKRSAGATSSVFRNIEAYDQLQVLKDDKVEDRYTIVAGTNYITRVKTLLDNAGITLQNLTATDKTLPADRDWEPGTSKLQIINDLLGAINYRSLWFDDDGFAIAQPYVSPTVRASEYTYKTDKESVILPGAEHELDLFKIPNKWVLYVSEADRSPLRSVYTNTNANSPTSTVSRGRIIMADPKQVDAADQTTLDTLVQREAFEASQVYEAVEFETGIMPFHSDSDVFTLEHTKLGISAKFSEVSWEFEFRATAPMKHRIRRVITI</sequence>
<reference evidence="2" key="1">
    <citation type="journal article" date="2019" name="Int. J. Syst. Evol. Microbiol.">
        <title>The Global Catalogue of Microorganisms (GCM) 10K type strain sequencing project: providing services to taxonomists for standard genome sequencing and annotation.</title>
        <authorList>
            <consortium name="The Broad Institute Genomics Platform"/>
            <consortium name="The Broad Institute Genome Sequencing Center for Infectious Disease"/>
            <person name="Wu L."/>
            <person name="Ma J."/>
        </authorList>
    </citation>
    <scope>NUCLEOTIDE SEQUENCE [LARGE SCALE GENOMIC DNA]</scope>
    <source>
        <strain evidence="2">WYCCWR 12678</strain>
    </source>
</reference>
<dbReference type="EMBL" id="JBHSHC010000112">
    <property type="protein sequence ID" value="MFC4768747.1"/>
    <property type="molecule type" value="Genomic_DNA"/>
</dbReference>
<proteinExistence type="predicted"/>
<evidence type="ECO:0000313" key="2">
    <source>
        <dbReference type="Proteomes" id="UP001596002"/>
    </source>
</evidence>
<evidence type="ECO:0000313" key="1">
    <source>
        <dbReference type="EMBL" id="MFC4768747.1"/>
    </source>
</evidence>
<keyword evidence="2" id="KW-1185">Reference proteome</keyword>
<comment type="caution">
    <text evidence="1">The sequence shown here is derived from an EMBL/GenBank/DDBJ whole genome shotgun (WGS) entry which is preliminary data.</text>
</comment>
<protein>
    <submittedName>
        <fullName evidence="1">Uncharacterized protein</fullName>
    </submittedName>
</protein>
<accession>A0ABV9Q7Y4</accession>
<gene>
    <name evidence="1" type="ORF">ACFO8Q_15485</name>
</gene>
<dbReference type="RefSeq" id="WP_380026692.1">
    <property type="nucleotide sequence ID" value="NZ_JBHSHC010000112.1"/>
</dbReference>
<dbReference type="Proteomes" id="UP001596002">
    <property type="component" value="Unassembled WGS sequence"/>
</dbReference>